<evidence type="ECO:0000313" key="2">
    <source>
        <dbReference type="EMBL" id="PKQ68958.1"/>
    </source>
</evidence>
<gene>
    <name evidence="2" type="ORF">Rain11_1491</name>
</gene>
<reference evidence="2 3" key="1">
    <citation type="submission" date="2017-06" db="EMBL/GenBank/DDBJ databases">
        <title>Raineya orbicola gen. nov., sp. nov. a slightly thermophilic bacterium of the phylum Bacteroidetes and the description of Raineyaceae fam. nov.</title>
        <authorList>
            <person name="Albuquerque L."/>
            <person name="Polonia A.R.M."/>
            <person name="Barroso C."/>
            <person name="Froufe H.J.C."/>
            <person name="Lage O."/>
            <person name="Lobo-Da-Cunha A."/>
            <person name="Egas C."/>
            <person name="Da Costa M.S."/>
        </authorList>
    </citation>
    <scope>NUCLEOTIDE SEQUENCE [LARGE SCALE GENOMIC DNA]</scope>
    <source>
        <strain evidence="2 3">SPSPC-11</strain>
    </source>
</reference>
<proteinExistence type="predicted"/>
<organism evidence="2 3">
    <name type="scientific">Raineya orbicola</name>
    <dbReference type="NCBI Taxonomy" id="2016530"/>
    <lineage>
        <taxon>Bacteria</taxon>
        <taxon>Pseudomonadati</taxon>
        <taxon>Bacteroidota</taxon>
        <taxon>Cytophagia</taxon>
        <taxon>Cytophagales</taxon>
        <taxon>Raineyaceae</taxon>
        <taxon>Raineya</taxon>
    </lineage>
</organism>
<accession>A0A2N3IFB2</accession>
<dbReference type="OrthoDB" id="9807687at2"/>
<dbReference type="AlphaFoldDB" id="A0A2N3IFB2"/>
<evidence type="ECO:0000259" key="1">
    <source>
        <dbReference type="Pfam" id="PF08885"/>
    </source>
</evidence>
<evidence type="ECO:0000313" key="3">
    <source>
        <dbReference type="Proteomes" id="UP000233387"/>
    </source>
</evidence>
<sequence length="323" mass="37832">MQWRTELHIAEKYPFLTHTHKILTLGSCFADAIGKKLAENKWQVAINPFGTIYNPVSIFRLLRFCAGVELPQSKFCVENPEKIWFHYDFHSALRAETQETLWQNIREKVSQTAQFFANTSIILLTFGTAWAYETAEKHLVANCHKMPASLFQKRLLSVEEILTDFEQSVSILQGKKVILTISPVRHLKDTLPLNSVSKAVLRLACHYLQEKYENVHYFPAFELVMDDLRDYRFYTDDLLHVTPQAENYIWQKFQETFIPAETQKMLAEWQKISQKIQHKPFNPKGEAHQKFLKNLLQELQAMQKNLDVSKEIAEVQRQIQNFV</sequence>
<protein>
    <submittedName>
        <fullName evidence="2">GSCFA family</fullName>
    </submittedName>
</protein>
<keyword evidence="3" id="KW-1185">Reference proteome</keyword>
<dbReference type="InterPro" id="IPR014982">
    <property type="entry name" value="GSCFA"/>
</dbReference>
<feature type="domain" description="GSCFA" evidence="1">
    <location>
        <begin position="21"/>
        <end position="253"/>
    </location>
</feature>
<dbReference type="Proteomes" id="UP000233387">
    <property type="component" value="Unassembled WGS sequence"/>
</dbReference>
<comment type="caution">
    <text evidence="2">The sequence shown here is derived from an EMBL/GenBank/DDBJ whole genome shotgun (WGS) entry which is preliminary data.</text>
</comment>
<dbReference type="Pfam" id="PF08885">
    <property type="entry name" value="GSCFA"/>
    <property type="match status" value="1"/>
</dbReference>
<dbReference type="SUPFAM" id="SSF52266">
    <property type="entry name" value="SGNH hydrolase"/>
    <property type="match status" value="1"/>
</dbReference>
<dbReference type="EMBL" id="NKXO01000021">
    <property type="protein sequence ID" value="PKQ68958.1"/>
    <property type="molecule type" value="Genomic_DNA"/>
</dbReference>
<dbReference type="RefSeq" id="WP_101358756.1">
    <property type="nucleotide sequence ID" value="NZ_NKXO01000021.1"/>
</dbReference>
<name>A0A2N3IFB2_9BACT</name>